<organism evidence="4 5">
    <name type="scientific">Romanomermis culicivorax</name>
    <name type="common">Nematode worm</name>
    <dbReference type="NCBI Taxonomy" id="13658"/>
    <lineage>
        <taxon>Eukaryota</taxon>
        <taxon>Metazoa</taxon>
        <taxon>Ecdysozoa</taxon>
        <taxon>Nematoda</taxon>
        <taxon>Enoplea</taxon>
        <taxon>Dorylaimia</taxon>
        <taxon>Mermithida</taxon>
        <taxon>Mermithoidea</taxon>
        <taxon>Mermithidae</taxon>
        <taxon>Romanomermis</taxon>
    </lineage>
</organism>
<dbReference type="Gene3D" id="1.10.30.10">
    <property type="entry name" value="High mobility group box domain"/>
    <property type="match status" value="1"/>
</dbReference>
<dbReference type="PANTHER" id="PTHR46232">
    <property type="entry name" value="SMARCE1 REGULATOR OF CHROMATIN"/>
    <property type="match status" value="1"/>
</dbReference>
<reference evidence="5" key="1">
    <citation type="submission" date="2022-11" db="UniProtKB">
        <authorList>
            <consortium name="WormBaseParasite"/>
        </authorList>
    </citation>
    <scope>IDENTIFICATION</scope>
</reference>
<evidence type="ECO:0000256" key="2">
    <source>
        <dbReference type="SAM" id="Coils"/>
    </source>
</evidence>
<name>A0A915IWW8_ROMCU</name>
<evidence type="ECO:0000256" key="1">
    <source>
        <dbReference type="PROSITE-ProRule" id="PRU00267"/>
    </source>
</evidence>
<keyword evidence="1" id="KW-0238">DNA-binding</keyword>
<accession>A0A915IWW8</accession>
<dbReference type="InterPro" id="IPR009071">
    <property type="entry name" value="HMG_box_dom"/>
</dbReference>
<keyword evidence="2" id="KW-0175">Coiled coil</keyword>
<proteinExistence type="predicted"/>
<evidence type="ECO:0000313" key="4">
    <source>
        <dbReference type="Proteomes" id="UP000887565"/>
    </source>
</evidence>
<dbReference type="GO" id="GO:0045892">
    <property type="term" value="P:negative regulation of DNA-templated transcription"/>
    <property type="evidence" value="ECO:0007669"/>
    <property type="project" value="TreeGrafter"/>
</dbReference>
<evidence type="ECO:0000259" key="3">
    <source>
        <dbReference type="PROSITE" id="PS50118"/>
    </source>
</evidence>
<feature type="domain" description="HMG box" evidence="3">
    <location>
        <begin position="83"/>
        <end position="167"/>
    </location>
</feature>
<sequence>MNLNCHFSSPHKIGSNSGGFSSVANFSSRHLSFGGSSTASPFITPATNANPKFTPVSKIGTSKSTYATVDLPLCAPIKPPKPPEKPLTPYMRYSKKHEIHLCGERNIIFYFPVWEKARASNPDSKMWDIGKVVGSMWRELPDKDKQVFFDEYEAEKLEYDKAVKIYKHSPAYLAYEQQLQRNKGMKSSNLRDKNLENELENIETSFQAKKRTLETASNTFVAKWKKISDEAKVIDEQQFEEMVARDEQRILKAYTEYKNRQQTEKGVVLGDQDHITLKDDVRIILDNILDKVTNNSAVPLREDERVSFSGLEI</sequence>
<dbReference type="Pfam" id="PF00505">
    <property type="entry name" value="HMG_box"/>
    <property type="match status" value="1"/>
</dbReference>
<dbReference type="CDD" id="cd21983">
    <property type="entry name" value="HMG-box_SMARCE1"/>
    <property type="match status" value="1"/>
</dbReference>
<keyword evidence="4" id="KW-1185">Reference proteome</keyword>
<dbReference type="GO" id="GO:0016514">
    <property type="term" value="C:SWI/SNF complex"/>
    <property type="evidence" value="ECO:0007669"/>
    <property type="project" value="TreeGrafter"/>
</dbReference>
<protein>
    <submittedName>
        <fullName evidence="5">HMG box domain-containing protein</fullName>
    </submittedName>
</protein>
<dbReference type="PROSITE" id="PS50118">
    <property type="entry name" value="HMG_BOX_2"/>
    <property type="match status" value="1"/>
</dbReference>
<evidence type="ECO:0000313" key="5">
    <source>
        <dbReference type="WBParaSite" id="nRc.2.0.1.t18323-RA"/>
    </source>
</evidence>
<dbReference type="SMART" id="SM00398">
    <property type="entry name" value="HMG"/>
    <property type="match status" value="1"/>
</dbReference>
<dbReference type="AlphaFoldDB" id="A0A915IWW8"/>
<dbReference type="GO" id="GO:0031492">
    <property type="term" value="F:nucleosomal DNA binding"/>
    <property type="evidence" value="ECO:0007669"/>
    <property type="project" value="TreeGrafter"/>
</dbReference>
<dbReference type="PANTHER" id="PTHR46232:SF1">
    <property type="entry name" value="SWI_SNF-RELATED MATRIX-ASSOCIATED ACTIN-DEPENDENT REGULATOR OF CHROMATIN SUBFAMILY E MEMBER 1"/>
    <property type="match status" value="1"/>
</dbReference>
<dbReference type="Proteomes" id="UP000887565">
    <property type="component" value="Unplaced"/>
</dbReference>
<dbReference type="WBParaSite" id="nRc.2.0.1.t18323-RA">
    <property type="protein sequence ID" value="nRc.2.0.1.t18323-RA"/>
    <property type="gene ID" value="nRc.2.0.1.g18323"/>
</dbReference>
<keyword evidence="1" id="KW-0539">Nucleus</keyword>
<dbReference type="GO" id="GO:0016922">
    <property type="term" value="F:nuclear receptor binding"/>
    <property type="evidence" value="ECO:0007669"/>
    <property type="project" value="TreeGrafter"/>
</dbReference>
<dbReference type="InterPro" id="IPR036910">
    <property type="entry name" value="HMG_box_dom_sf"/>
</dbReference>
<feature type="DNA-binding region" description="HMG box" evidence="1">
    <location>
        <begin position="83"/>
        <end position="167"/>
    </location>
</feature>
<dbReference type="SUPFAM" id="SSF47095">
    <property type="entry name" value="HMG-box"/>
    <property type="match status" value="1"/>
</dbReference>
<feature type="coiled-coil region" evidence="2">
    <location>
        <begin position="185"/>
        <end position="212"/>
    </location>
</feature>